<evidence type="ECO:0000256" key="1">
    <source>
        <dbReference type="ARBA" id="ARBA00010211"/>
    </source>
</evidence>
<dbReference type="InterPro" id="IPR051121">
    <property type="entry name" value="FAH"/>
</dbReference>
<dbReference type="InterPro" id="IPR011234">
    <property type="entry name" value="Fumarylacetoacetase-like_C"/>
</dbReference>
<dbReference type="PANTHER" id="PTHR42796:SF4">
    <property type="entry name" value="FUMARYLACETOACETATE HYDROLASE DOMAIN-CONTAINING PROTEIN 2A"/>
    <property type="match status" value="1"/>
</dbReference>
<evidence type="ECO:0000259" key="3">
    <source>
        <dbReference type="Pfam" id="PF01557"/>
    </source>
</evidence>
<feature type="domain" description="Fumarylacetoacetase-like C-terminal" evidence="3">
    <location>
        <begin position="86"/>
        <end position="290"/>
    </location>
</feature>
<dbReference type="Proteomes" id="UP001501791">
    <property type="component" value="Unassembled WGS sequence"/>
</dbReference>
<dbReference type="SUPFAM" id="SSF56529">
    <property type="entry name" value="FAH"/>
    <property type="match status" value="1"/>
</dbReference>
<dbReference type="PANTHER" id="PTHR42796">
    <property type="entry name" value="FUMARYLACETOACETATE HYDROLASE DOMAIN-CONTAINING PROTEIN 2A-RELATED"/>
    <property type="match status" value="1"/>
</dbReference>
<keyword evidence="5" id="KW-1185">Reference proteome</keyword>
<sequence>MRKPDEHERNRMELLRLGPIGHEIPVVRDKDVHYDLRPLTTDIDSEFFADDGIGEVRAALDQGALKPLEGAEDRRIGAPISRPSAVVCVGMNYAAHAREAGAEPPEAPVVFFKMPSTIAGPYDELELPPYATKADWEVELGLVIGTRAFRVASAEDAYSHVAGYVLGNDLSERRFQIDESGGQWSKGKNLPGFTPLGPWIRPAAEVEPESLRLRSWVNGAVRQDSSTSDLIFDVGQIIHQLSQTMPFEPGDVILTGTPQGVAMSGKFPYLTDGDVVEMDIDGLGQHRQVVSVTQ</sequence>
<comment type="caution">
    <text evidence="4">The sequence shown here is derived from an EMBL/GenBank/DDBJ whole genome shotgun (WGS) entry which is preliminary data.</text>
</comment>
<protein>
    <submittedName>
        <fullName evidence="4">Fumarylacetoacetate hydrolase family protein</fullName>
    </submittedName>
</protein>
<dbReference type="Gene3D" id="3.90.850.10">
    <property type="entry name" value="Fumarylacetoacetase-like, C-terminal domain"/>
    <property type="match status" value="1"/>
</dbReference>
<keyword evidence="2" id="KW-0479">Metal-binding</keyword>
<evidence type="ECO:0000256" key="2">
    <source>
        <dbReference type="ARBA" id="ARBA00022723"/>
    </source>
</evidence>
<evidence type="ECO:0000313" key="4">
    <source>
        <dbReference type="EMBL" id="GAA1556363.1"/>
    </source>
</evidence>
<comment type="similarity">
    <text evidence="1">Belongs to the FAH family.</text>
</comment>
<evidence type="ECO:0000313" key="5">
    <source>
        <dbReference type="Proteomes" id="UP001501791"/>
    </source>
</evidence>
<proteinExistence type="inferred from homology"/>
<reference evidence="4 5" key="1">
    <citation type="journal article" date="2019" name="Int. J. Syst. Evol. Microbiol.">
        <title>The Global Catalogue of Microorganisms (GCM) 10K type strain sequencing project: providing services to taxonomists for standard genome sequencing and annotation.</title>
        <authorList>
            <consortium name="The Broad Institute Genomics Platform"/>
            <consortium name="The Broad Institute Genome Sequencing Center for Infectious Disease"/>
            <person name="Wu L."/>
            <person name="Ma J."/>
        </authorList>
    </citation>
    <scope>NUCLEOTIDE SEQUENCE [LARGE SCALE GENOMIC DNA]</scope>
    <source>
        <strain evidence="4 5">JCM 13319</strain>
    </source>
</reference>
<keyword evidence="4" id="KW-0378">Hydrolase</keyword>
<organism evidence="4 5">
    <name type="scientific">Brevibacterium picturae</name>
    <dbReference type="NCBI Taxonomy" id="260553"/>
    <lineage>
        <taxon>Bacteria</taxon>
        <taxon>Bacillati</taxon>
        <taxon>Actinomycetota</taxon>
        <taxon>Actinomycetes</taxon>
        <taxon>Micrococcales</taxon>
        <taxon>Brevibacteriaceae</taxon>
        <taxon>Brevibacterium</taxon>
    </lineage>
</organism>
<dbReference type="InterPro" id="IPR036663">
    <property type="entry name" value="Fumarylacetoacetase_C_sf"/>
</dbReference>
<name>A0ABN2CC83_9MICO</name>
<dbReference type="GO" id="GO:0016787">
    <property type="term" value="F:hydrolase activity"/>
    <property type="evidence" value="ECO:0007669"/>
    <property type="project" value="UniProtKB-KW"/>
</dbReference>
<gene>
    <name evidence="4" type="ORF">GCM10009691_33230</name>
</gene>
<accession>A0ABN2CC83</accession>
<dbReference type="Pfam" id="PF01557">
    <property type="entry name" value="FAA_hydrolase"/>
    <property type="match status" value="1"/>
</dbReference>
<dbReference type="EMBL" id="BAAALY010000016">
    <property type="protein sequence ID" value="GAA1556363.1"/>
    <property type="molecule type" value="Genomic_DNA"/>
</dbReference>